<name>A0A0F9LK13_9ZZZZ</name>
<dbReference type="AlphaFoldDB" id="A0A0F9LK13"/>
<gene>
    <name evidence="1" type="ORF">LCGC14_1571230</name>
</gene>
<dbReference type="EMBL" id="LAZR01012257">
    <property type="protein sequence ID" value="KKM27785.1"/>
    <property type="molecule type" value="Genomic_DNA"/>
</dbReference>
<accession>A0A0F9LK13</accession>
<organism evidence="1">
    <name type="scientific">marine sediment metagenome</name>
    <dbReference type="NCBI Taxonomy" id="412755"/>
    <lineage>
        <taxon>unclassified sequences</taxon>
        <taxon>metagenomes</taxon>
        <taxon>ecological metagenomes</taxon>
    </lineage>
</organism>
<sequence length="405" mass="45753">MPRLLNDWLKSYLKFAENTEPPTSYHTWVGISVLASALQRKVHMLWGHNKIYANQYIILVGPSGTARKGDAISIGRPMMEHVNLKIASQRITPEALISVMSESITSFTDSNKDVVFQAPITVVASELSVFVGQKNLKLLADLTDLYDAHNAWEYQTKHGYQTPKGKTKTTDVISGVCVNILGGTAPDWIPTILPQEAIGGGWTSRVIFIVEPGKGQVVANPNISPPDDILRKKLEKDLEQIHLLVGEYQFTTDALDAYVYWYEDQEEKLKTGTFPIQDGRFGGYIARRATHIKKLSMCLSASRTNDIEINLEDFDRAKKLLERAEKKMVKAFKGMGKSDIAEVTDKVLEIIMAKKEVKRSEILRFLYGDIDIWTLEQVEKVLYGMKVIDVNYLIEEKDVLYKYMG</sequence>
<reference evidence="1" key="1">
    <citation type="journal article" date="2015" name="Nature">
        <title>Complex archaea that bridge the gap between prokaryotes and eukaryotes.</title>
        <authorList>
            <person name="Spang A."/>
            <person name="Saw J.H."/>
            <person name="Jorgensen S.L."/>
            <person name="Zaremba-Niedzwiedzka K."/>
            <person name="Martijn J."/>
            <person name="Lind A.E."/>
            <person name="van Eijk R."/>
            <person name="Schleper C."/>
            <person name="Guy L."/>
            <person name="Ettema T.J."/>
        </authorList>
    </citation>
    <scope>NUCLEOTIDE SEQUENCE</scope>
</reference>
<evidence type="ECO:0008006" key="2">
    <source>
        <dbReference type="Google" id="ProtNLM"/>
    </source>
</evidence>
<comment type="caution">
    <text evidence="1">The sequence shown here is derived from an EMBL/GenBank/DDBJ whole genome shotgun (WGS) entry which is preliminary data.</text>
</comment>
<evidence type="ECO:0000313" key="1">
    <source>
        <dbReference type="EMBL" id="KKM27785.1"/>
    </source>
</evidence>
<protein>
    <recommendedName>
        <fullName evidence="2">MCM domain-containing protein</fullName>
    </recommendedName>
</protein>
<proteinExistence type="predicted"/>